<feature type="transmembrane region" description="Helical" evidence="1">
    <location>
        <begin position="73"/>
        <end position="95"/>
    </location>
</feature>
<evidence type="ECO:0000313" key="2">
    <source>
        <dbReference type="EMBL" id="KIH71291.1"/>
    </source>
</evidence>
<evidence type="ECO:0000313" key="3">
    <source>
        <dbReference type="EMBL" id="MDB0580031.1"/>
    </source>
</evidence>
<gene>
    <name evidence="4" type="ORF">CFN03_11560</name>
    <name evidence="3" type="ORF">F7P68_0005780</name>
    <name evidence="2" type="ORF">SN16_04445</name>
</gene>
<organism evidence="2 5">
    <name type="scientific">Salinicoccus roseus</name>
    <dbReference type="NCBI Taxonomy" id="45670"/>
    <lineage>
        <taxon>Bacteria</taxon>
        <taxon>Bacillati</taxon>
        <taxon>Bacillota</taxon>
        <taxon>Bacilli</taxon>
        <taxon>Bacillales</taxon>
        <taxon>Staphylococcaceae</taxon>
        <taxon>Salinicoccus</taxon>
    </lineage>
</organism>
<keyword evidence="7" id="KW-1185">Reference proteome</keyword>
<name>A0A0C2HP92_9STAP</name>
<reference evidence="2 5" key="1">
    <citation type="submission" date="2015-01" db="EMBL/GenBank/DDBJ databases">
        <title>Genome sequences of high lactate-tolerant strain Salinicoccus roseus W12 with industrial interest.</title>
        <authorList>
            <person name="Wang H."/>
            <person name="Yu B."/>
        </authorList>
    </citation>
    <scope>NUCLEOTIDE SEQUENCE [LARGE SCALE GENOMIC DNA]</scope>
    <source>
        <strain evidence="2 5">W12</strain>
    </source>
</reference>
<comment type="caution">
    <text evidence="2">The sequence shown here is derived from an EMBL/GenBank/DDBJ whole genome shotgun (WGS) entry which is preliminary data.</text>
</comment>
<evidence type="ECO:0000313" key="4">
    <source>
        <dbReference type="EMBL" id="OZT76496.1"/>
    </source>
</evidence>
<dbReference type="RefSeq" id="WP_040105402.1">
    <property type="nucleotide sequence ID" value="NZ_JABEVU030000001.1"/>
</dbReference>
<dbReference type="Proteomes" id="UP000031546">
    <property type="component" value="Unassembled WGS sequence"/>
</dbReference>
<reference evidence="4 6" key="2">
    <citation type="submission" date="2017-07" db="EMBL/GenBank/DDBJ databases">
        <title>Shotgun whole genome sequences of three halophilic bacterial isolates.</title>
        <authorList>
            <person name="Pozzo T."/>
            <person name="Higdon S.M."/>
            <person name="Quillaguaman J."/>
        </authorList>
    </citation>
    <scope>NUCLEOTIDE SEQUENCE [LARGE SCALE GENOMIC DNA]</scope>
    <source>
        <strain evidence="4 6">BU-1</strain>
    </source>
</reference>
<dbReference type="EMBL" id="JXII01000003">
    <property type="protein sequence ID" value="KIH71291.1"/>
    <property type="molecule type" value="Genomic_DNA"/>
</dbReference>
<feature type="transmembrane region" description="Helical" evidence="1">
    <location>
        <begin position="154"/>
        <end position="173"/>
    </location>
</feature>
<dbReference type="Proteomes" id="UP000527860">
    <property type="component" value="Unassembled WGS sequence"/>
</dbReference>
<feature type="transmembrane region" description="Helical" evidence="1">
    <location>
        <begin position="102"/>
        <end position="121"/>
    </location>
</feature>
<dbReference type="EMBL" id="JABEVU030000001">
    <property type="protein sequence ID" value="MDB0580031.1"/>
    <property type="molecule type" value="Genomic_DNA"/>
</dbReference>
<feature type="transmembrane region" description="Helical" evidence="1">
    <location>
        <begin position="43"/>
        <end position="61"/>
    </location>
</feature>
<reference evidence="3" key="4">
    <citation type="submission" date="2022-12" db="EMBL/GenBank/DDBJ databases">
        <title>Genome analysis and biological profiling of marine Salinicoccus roseus MOSEL-ME25.</title>
        <authorList>
            <person name="Mirza F.T."/>
            <person name="Xie Y."/>
            <person name="Shinwari Z.K."/>
        </authorList>
    </citation>
    <scope>NUCLEOTIDE SEQUENCE</scope>
    <source>
        <strain evidence="3">MOSEL-ME25</strain>
    </source>
</reference>
<dbReference type="STRING" id="45670.SN16_04445"/>
<accession>A0A0C2HP92</accession>
<protein>
    <submittedName>
        <fullName evidence="2">Uncharacterized protein</fullName>
    </submittedName>
</protein>
<evidence type="ECO:0000313" key="7">
    <source>
        <dbReference type="Proteomes" id="UP000527860"/>
    </source>
</evidence>
<dbReference type="AlphaFoldDB" id="A0A0C2HP92"/>
<reference evidence="3" key="3">
    <citation type="submission" date="2020-04" db="EMBL/GenBank/DDBJ databases">
        <authorList>
            <person name="Tanveer F."/>
            <person name="Xie Y."/>
            <person name="Shinwari Z.K."/>
        </authorList>
    </citation>
    <scope>NUCLEOTIDE SEQUENCE</scope>
    <source>
        <strain evidence="3">MOSEL-ME25</strain>
    </source>
</reference>
<keyword evidence="1" id="KW-0472">Membrane</keyword>
<feature type="transmembrane region" description="Helical" evidence="1">
    <location>
        <begin position="179"/>
        <end position="198"/>
    </location>
</feature>
<keyword evidence="1" id="KW-1133">Transmembrane helix</keyword>
<dbReference type="EMBL" id="NPEZ01000006">
    <property type="protein sequence ID" value="OZT76496.1"/>
    <property type="molecule type" value="Genomic_DNA"/>
</dbReference>
<dbReference type="GeneID" id="77844794"/>
<feature type="transmembrane region" description="Helical" evidence="1">
    <location>
        <begin position="12"/>
        <end position="31"/>
    </location>
</feature>
<evidence type="ECO:0000313" key="6">
    <source>
        <dbReference type="Proteomes" id="UP000216682"/>
    </source>
</evidence>
<keyword evidence="1" id="KW-0812">Transmembrane</keyword>
<feature type="transmembrane region" description="Helical" evidence="1">
    <location>
        <begin position="127"/>
        <end position="147"/>
    </location>
</feature>
<dbReference type="Proteomes" id="UP000216682">
    <property type="component" value="Unassembled WGS sequence"/>
</dbReference>
<dbReference type="OrthoDB" id="2427847at2"/>
<proteinExistence type="predicted"/>
<sequence>MFETFDIGSISIPSVYMAIILSFIVTYLMLWESEDKKRLFNEWTNAIILLFLVYKLTYIPFNWSEFINNPMGVLYFDGGAEGLLLALTVTFFYLFYRSRGLFYVEAYCIFSVALLAFYGVLELRTLPQWPYIAMAIITLSALVLIYFMWRRFRAILAITATVFIMQLLGRFFIYSGPEVLGVSIIQWWIIISLVYVLLSVNKGNDDE</sequence>
<evidence type="ECO:0000256" key="1">
    <source>
        <dbReference type="SAM" id="Phobius"/>
    </source>
</evidence>
<evidence type="ECO:0000313" key="5">
    <source>
        <dbReference type="Proteomes" id="UP000031546"/>
    </source>
</evidence>